<protein>
    <submittedName>
        <fullName evidence="2">ATP-dependent sacrificial sulfur transferase LarE</fullName>
    </submittedName>
</protein>
<dbReference type="AlphaFoldDB" id="A0A8F5VLH9"/>
<dbReference type="PANTHER" id="PTHR43169:SF2">
    <property type="entry name" value="NAD_GMP SYNTHASE DOMAIN-CONTAINING PROTEIN"/>
    <property type="match status" value="1"/>
</dbReference>
<evidence type="ECO:0000313" key="2">
    <source>
        <dbReference type="EMBL" id="QXO93983.1"/>
    </source>
</evidence>
<proteinExistence type="predicted"/>
<reference evidence="2 3" key="1">
    <citation type="submission" date="2021-06" db="EMBL/GenBank/DDBJ databases">
        <title>Complete genome sequence of the secondary alcohol utilizing methanogen Methanospirillum hungatei strain GP1.</title>
        <authorList>
            <person name="Day L.A."/>
            <person name="Costa K.C."/>
        </authorList>
    </citation>
    <scope>NUCLEOTIDE SEQUENCE [LARGE SCALE GENOMIC DNA]</scope>
    <source>
        <strain evidence="2 3">GP1</strain>
    </source>
</reference>
<organism evidence="2 3">
    <name type="scientific">Methanospirillum hungatei</name>
    <dbReference type="NCBI Taxonomy" id="2203"/>
    <lineage>
        <taxon>Archaea</taxon>
        <taxon>Methanobacteriati</taxon>
        <taxon>Methanobacteriota</taxon>
        <taxon>Stenosarchaea group</taxon>
        <taxon>Methanomicrobia</taxon>
        <taxon>Methanomicrobiales</taxon>
        <taxon>Methanospirillaceae</taxon>
        <taxon>Methanospirillum</taxon>
    </lineage>
</organism>
<dbReference type="NCBIfam" id="TIGR00268">
    <property type="entry name" value="ATP-dependent sacrificial sulfur transferase LarE"/>
    <property type="match status" value="1"/>
</dbReference>
<keyword evidence="2" id="KW-0808">Transferase</keyword>
<dbReference type="GO" id="GO:0016783">
    <property type="term" value="F:sulfurtransferase activity"/>
    <property type="evidence" value="ECO:0007669"/>
    <property type="project" value="InterPro"/>
</dbReference>
<dbReference type="Proteomes" id="UP000694228">
    <property type="component" value="Chromosome"/>
</dbReference>
<feature type="domain" description="NAD/GMP synthase" evidence="1">
    <location>
        <begin position="22"/>
        <end position="75"/>
    </location>
</feature>
<accession>A0A8F5VLH9</accession>
<dbReference type="InterPro" id="IPR005232">
    <property type="entry name" value="LarE"/>
</dbReference>
<name>A0A8F5VLH9_METHU</name>
<dbReference type="PANTHER" id="PTHR43169">
    <property type="entry name" value="EXSB FAMILY PROTEIN"/>
    <property type="match status" value="1"/>
</dbReference>
<evidence type="ECO:0000313" key="3">
    <source>
        <dbReference type="Proteomes" id="UP000694228"/>
    </source>
</evidence>
<dbReference type="InterPro" id="IPR022310">
    <property type="entry name" value="NAD/GMP_synthase"/>
</dbReference>
<dbReference type="OrthoDB" id="61764at2157"/>
<gene>
    <name evidence="2" type="primary">larE</name>
    <name evidence="2" type="ORF">KSK55_11645</name>
</gene>
<dbReference type="EMBL" id="CP077107">
    <property type="protein sequence ID" value="QXO93983.1"/>
    <property type="molecule type" value="Genomic_DNA"/>
</dbReference>
<dbReference type="CDD" id="cd01990">
    <property type="entry name" value="LarE-like"/>
    <property type="match status" value="1"/>
</dbReference>
<dbReference type="InterPro" id="IPR052188">
    <property type="entry name" value="Ni-pincer_cofactor_biosynth"/>
</dbReference>
<dbReference type="Pfam" id="PF02540">
    <property type="entry name" value="NAD_synthase"/>
    <property type="match status" value="1"/>
</dbReference>
<dbReference type="PIRSF" id="PIRSF006661">
    <property type="entry name" value="PP-lp_UCP006661"/>
    <property type="match status" value="1"/>
</dbReference>
<evidence type="ECO:0000259" key="1">
    <source>
        <dbReference type="Pfam" id="PF02540"/>
    </source>
</evidence>
<sequence length="270" mass="30264">MDINTKIQDLKRIIREHAPLLIAYSGGVDSTLLAVLTRETIGAENMHCVLVDGPEVPRRALTAAINQSEYLKIPLTVREGVPFSTELQRTNPHDRCRHCKLGTYTILRQIADKTGCKYIADGANASDLGEHRPGIEAFSSCGVIHPFIMAGITKQDIREIACQMELPFWDKPSSACLYSRIPYGEEITNEKLVMIEKGEELLHDIGIRQARVRHHGSIARIEVLPEEMEKIIAHREQIHSFFKIIGFSYITLDLKGYRSGSMDEVLGPSS</sequence>